<evidence type="ECO:0000313" key="2">
    <source>
        <dbReference type="EMBL" id="TCP67110.1"/>
    </source>
</evidence>
<dbReference type="Gene3D" id="3.30.70.60">
    <property type="match status" value="1"/>
</dbReference>
<comment type="caution">
    <text evidence="2">The sequence shown here is derived from an EMBL/GenBank/DDBJ whole genome shotgun (WGS) entry which is preliminary data.</text>
</comment>
<feature type="transmembrane region" description="Helical" evidence="1">
    <location>
        <begin position="12"/>
        <end position="32"/>
    </location>
</feature>
<name>A0A4R2RSA5_9FIRM</name>
<dbReference type="Pfam" id="PF04350">
    <property type="entry name" value="PilO"/>
    <property type="match status" value="1"/>
</dbReference>
<dbReference type="EMBL" id="SLXT01000005">
    <property type="protein sequence ID" value="TCP67110.1"/>
    <property type="molecule type" value="Genomic_DNA"/>
</dbReference>
<keyword evidence="1" id="KW-0472">Membrane</keyword>
<keyword evidence="1" id="KW-0812">Transmembrane</keyword>
<dbReference type="GO" id="GO:0043683">
    <property type="term" value="P:type IV pilus assembly"/>
    <property type="evidence" value="ECO:0007669"/>
    <property type="project" value="InterPro"/>
</dbReference>
<organism evidence="2 3">
    <name type="scientific">Heliophilum fasciatum</name>
    <dbReference type="NCBI Taxonomy" id="35700"/>
    <lineage>
        <taxon>Bacteria</taxon>
        <taxon>Bacillati</taxon>
        <taxon>Bacillota</taxon>
        <taxon>Clostridia</taxon>
        <taxon>Eubacteriales</taxon>
        <taxon>Heliobacteriaceae</taxon>
        <taxon>Heliophilum</taxon>
    </lineage>
</organism>
<sequence>MKDKKGIELDTKQTVIAIIALFLFVGLIYYQYTALAEAKAEESKEQKMYTQVQSQVREYIQQKELFESNQQKAALYDQLMPKQADEPQLLTVIQHQVTISGMELTRINFAPRINQDGYTEMPFTLSIKGSYNNLIELTDQLRQSKRALRIDSINVNQEGQSDIRAEIKASAFYAQ</sequence>
<gene>
    <name evidence="2" type="ORF">EDD73_1055</name>
</gene>
<dbReference type="RefSeq" id="WP_131918340.1">
    <property type="nucleotide sequence ID" value="NZ_JAOQNU010000005.1"/>
</dbReference>
<dbReference type="InterPro" id="IPR007445">
    <property type="entry name" value="PilO"/>
</dbReference>
<dbReference type="PANTHER" id="PTHR39555">
    <property type="entry name" value="FIMBRIAL ASSEMBLY PROTEIN PILO-LIKE PROTEIN-RELATED"/>
    <property type="match status" value="1"/>
</dbReference>
<keyword evidence="1" id="KW-1133">Transmembrane helix</keyword>
<dbReference type="GO" id="GO:0043107">
    <property type="term" value="P:type IV pilus-dependent motility"/>
    <property type="evidence" value="ECO:0007669"/>
    <property type="project" value="InterPro"/>
</dbReference>
<accession>A0A4R2RSA5</accession>
<dbReference type="InterPro" id="IPR014717">
    <property type="entry name" value="Transl_elong_EF1B/ribsomal_bS6"/>
</dbReference>
<reference evidence="2 3" key="1">
    <citation type="submission" date="2019-03" db="EMBL/GenBank/DDBJ databases">
        <title>Genomic Encyclopedia of Type Strains, Phase IV (KMG-IV): sequencing the most valuable type-strain genomes for metagenomic binning, comparative biology and taxonomic classification.</title>
        <authorList>
            <person name="Goeker M."/>
        </authorList>
    </citation>
    <scope>NUCLEOTIDE SEQUENCE [LARGE SCALE GENOMIC DNA]</scope>
    <source>
        <strain evidence="2 3">DSM 11170</strain>
    </source>
</reference>
<proteinExistence type="predicted"/>
<dbReference type="OrthoDB" id="1807571at2"/>
<dbReference type="PANTHER" id="PTHR39555:SF1">
    <property type="entry name" value="TYPE IV PILUS INNER MEMBRANE COMPONENT PILO"/>
    <property type="match status" value="1"/>
</dbReference>
<dbReference type="Proteomes" id="UP000294813">
    <property type="component" value="Unassembled WGS sequence"/>
</dbReference>
<evidence type="ECO:0000256" key="1">
    <source>
        <dbReference type="SAM" id="Phobius"/>
    </source>
</evidence>
<dbReference type="AlphaFoldDB" id="A0A4R2RSA5"/>
<keyword evidence="3" id="KW-1185">Reference proteome</keyword>
<protein>
    <submittedName>
        <fullName evidence="2">Tfp pilus assembly protein PilO</fullName>
    </submittedName>
</protein>
<evidence type="ECO:0000313" key="3">
    <source>
        <dbReference type="Proteomes" id="UP000294813"/>
    </source>
</evidence>